<evidence type="ECO:0000313" key="1">
    <source>
        <dbReference type="EMBL" id="EGG50115.1"/>
    </source>
</evidence>
<dbReference type="Gene3D" id="3.50.50.60">
    <property type="entry name" value="FAD/NAD(P)-binding domain"/>
    <property type="match status" value="1"/>
</dbReference>
<dbReference type="Gene3D" id="3.90.700.10">
    <property type="entry name" value="Succinate dehydrogenase/fumarate reductase flavoprotein, catalytic domain"/>
    <property type="match status" value="1"/>
</dbReference>
<dbReference type="HOGENOM" id="CLU_2220619_0_0_4"/>
<dbReference type="RefSeq" id="WP_008865119.1">
    <property type="nucleotide sequence ID" value="NZ_GL883764.1"/>
</dbReference>
<sequence length="106" mass="11581">MNSQKLAETLQSFNEMGSAGKNEDLGRNPKSLKALEGHVFMPFIFCAGVSKTIGGLKANGEHQALDWGGKPLKSPYAIDEVACGLKREGGLLMHWFLVVKYITDNK</sequence>
<dbReference type="InterPro" id="IPR036188">
    <property type="entry name" value="FAD/NAD-bd_sf"/>
</dbReference>
<evidence type="ECO:0000313" key="2">
    <source>
        <dbReference type="Proteomes" id="UP000005156"/>
    </source>
</evidence>
<dbReference type="OrthoDB" id="9813348at2"/>
<dbReference type="Proteomes" id="UP000005156">
    <property type="component" value="Unassembled WGS sequence"/>
</dbReference>
<dbReference type="AlphaFoldDB" id="F3QP17"/>
<dbReference type="InterPro" id="IPR027477">
    <property type="entry name" value="Succ_DH/fumarate_Rdtase_cat_sf"/>
</dbReference>
<dbReference type="EMBL" id="AFBP01000101">
    <property type="protein sequence ID" value="EGG50115.1"/>
    <property type="molecule type" value="Genomic_DNA"/>
</dbReference>
<reference evidence="1 2" key="1">
    <citation type="submission" date="2011-02" db="EMBL/GenBank/DDBJ databases">
        <authorList>
            <person name="Weinstock G."/>
            <person name="Sodergren E."/>
            <person name="Clifton S."/>
            <person name="Fulton L."/>
            <person name="Fulton B."/>
            <person name="Courtney L."/>
            <person name="Fronick C."/>
            <person name="Harrison M."/>
            <person name="Strong C."/>
            <person name="Farmer C."/>
            <person name="Delahaunty K."/>
            <person name="Markovic C."/>
            <person name="Hall O."/>
            <person name="Minx P."/>
            <person name="Tomlinson C."/>
            <person name="Mitreva M."/>
            <person name="Hou S."/>
            <person name="Chen J."/>
            <person name="Wollam A."/>
            <person name="Pepin K.H."/>
            <person name="Johnson M."/>
            <person name="Bhonagiri V."/>
            <person name="Zhang X."/>
            <person name="Suruliraj S."/>
            <person name="Warren W."/>
            <person name="Chinwalla A."/>
            <person name="Mardis E.R."/>
            <person name="Wilson R.K."/>
        </authorList>
    </citation>
    <scope>NUCLEOTIDE SEQUENCE [LARGE SCALE GENOMIC DNA]</scope>
    <source>
        <strain evidence="1 2">YIT 11859</strain>
    </source>
</reference>
<organism evidence="1 2">
    <name type="scientific">Parasutterella excrementihominis YIT 11859</name>
    <dbReference type="NCBI Taxonomy" id="762966"/>
    <lineage>
        <taxon>Bacteria</taxon>
        <taxon>Pseudomonadati</taxon>
        <taxon>Pseudomonadota</taxon>
        <taxon>Betaproteobacteria</taxon>
        <taxon>Burkholderiales</taxon>
        <taxon>Sutterellaceae</taxon>
        <taxon>Parasutterella</taxon>
    </lineage>
</organism>
<protein>
    <submittedName>
        <fullName evidence="1">Uncharacterized protein</fullName>
    </submittedName>
</protein>
<proteinExistence type="predicted"/>
<keyword evidence="2" id="KW-1185">Reference proteome</keyword>
<gene>
    <name evidence="1" type="ORF">HMPREF9439_02708</name>
</gene>
<name>F3QP17_9BURK</name>
<accession>F3QP17</accession>
<dbReference type="GeneID" id="43349960"/>
<comment type="caution">
    <text evidence="1">The sequence shown here is derived from an EMBL/GenBank/DDBJ whole genome shotgun (WGS) entry which is preliminary data.</text>
</comment>